<keyword evidence="6" id="KW-1185">Reference proteome</keyword>
<evidence type="ECO:0000313" key="6">
    <source>
        <dbReference type="Proteomes" id="UP000321617"/>
    </source>
</evidence>
<dbReference type="GO" id="GO:0016757">
    <property type="term" value="F:glycosyltransferase activity"/>
    <property type="evidence" value="ECO:0007669"/>
    <property type="project" value="UniProtKB-KW"/>
</dbReference>
<proteinExistence type="predicted"/>
<organism evidence="5 6">
    <name type="scientific">Stackebrandtia albiflava</name>
    <dbReference type="NCBI Taxonomy" id="406432"/>
    <lineage>
        <taxon>Bacteria</taxon>
        <taxon>Bacillati</taxon>
        <taxon>Actinomycetota</taxon>
        <taxon>Actinomycetes</taxon>
        <taxon>Glycomycetales</taxon>
        <taxon>Glycomycetaceae</taxon>
        <taxon>Stackebrandtia</taxon>
    </lineage>
</organism>
<evidence type="ECO:0000259" key="4">
    <source>
        <dbReference type="Pfam" id="PF13439"/>
    </source>
</evidence>
<dbReference type="AlphaFoldDB" id="A0A562UQ17"/>
<keyword evidence="1" id="KW-0328">Glycosyltransferase</keyword>
<evidence type="ECO:0000313" key="5">
    <source>
        <dbReference type="EMBL" id="TWJ07694.1"/>
    </source>
</evidence>
<name>A0A562UQ17_9ACTN</name>
<gene>
    <name evidence="5" type="ORF">LX16_4853</name>
</gene>
<dbReference type="Pfam" id="PF00534">
    <property type="entry name" value="Glycos_transf_1"/>
    <property type="match status" value="1"/>
</dbReference>
<dbReference type="PANTHER" id="PTHR45947">
    <property type="entry name" value="SULFOQUINOVOSYL TRANSFERASE SQD2"/>
    <property type="match status" value="1"/>
</dbReference>
<dbReference type="PANTHER" id="PTHR45947:SF3">
    <property type="entry name" value="SULFOQUINOVOSYL TRANSFERASE SQD2"/>
    <property type="match status" value="1"/>
</dbReference>
<sequence length="350" mass="38082">MSDTGKPYRHDMDGVTVHRLRSRSVVVYPDQRAVLPGGTSTAVQRIFDEVKPDVAHLQSHFVVGRACMRVAHRSGVPVVATNHFMPEPLLFHVPVPQRVRDWAATRAWHDAARFFARADHVTTPTPLAAKTFADRGFDGDIDAVSCGIDLTRFRPRDTDAATARAHFGLPDRATVVFVGRLDQEKRIDQLIRAMPALRRRHDVQLVVAGVGPARENLLALAADLGVSPYVRLLGFVPDEDLPRVYHTGDVFAIASVAELQSIVTLEAMSSGLPVVAADAVALPHLVTEGHNGHLFPPGDVDALGRHIDRILSDPATAAAMSVAARRMASRHEIAASLARFEAIYDGLTGR</sequence>
<feature type="domain" description="Glycosyl transferase family 1" evidence="3">
    <location>
        <begin position="169"/>
        <end position="326"/>
    </location>
</feature>
<dbReference type="GO" id="GO:1901137">
    <property type="term" value="P:carbohydrate derivative biosynthetic process"/>
    <property type="evidence" value="ECO:0007669"/>
    <property type="project" value="UniProtKB-ARBA"/>
</dbReference>
<dbReference type="Gene3D" id="3.40.50.2000">
    <property type="entry name" value="Glycogen Phosphorylase B"/>
    <property type="match status" value="2"/>
</dbReference>
<dbReference type="EMBL" id="VLLL01000010">
    <property type="protein sequence ID" value="TWJ07694.1"/>
    <property type="molecule type" value="Genomic_DNA"/>
</dbReference>
<dbReference type="InterPro" id="IPR050194">
    <property type="entry name" value="Glycosyltransferase_grp1"/>
</dbReference>
<keyword evidence="2 5" id="KW-0808">Transferase</keyword>
<protein>
    <submittedName>
        <fullName evidence="5">Glycosyltransferase involved in cell wall biosynthesis</fullName>
    </submittedName>
</protein>
<dbReference type="Pfam" id="PF13439">
    <property type="entry name" value="Glyco_transf_4"/>
    <property type="match status" value="1"/>
</dbReference>
<reference evidence="5 6" key="1">
    <citation type="journal article" date="2013" name="Stand. Genomic Sci.">
        <title>Genomic Encyclopedia of Type Strains, Phase I: The one thousand microbial genomes (KMG-I) project.</title>
        <authorList>
            <person name="Kyrpides N.C."/>
            <person name="Woyke T."/>
            <person name="Eisen J.A."/>
            <person name="Garrity G."/>
            <person name="Lilburn T.G."/>
            <person name="Beck B.J."/>
            <person name="Whitman W.B."/>
            <person name="Hugenholtz P."/>
            <person name="Klenk H.P."/>
        </authorList>
    </citation>
    <scope>NUCLEOTIDE SEQUENCE [LARGE SCALE GENOMIC DNA]</scope>
    <source>
        <strain evidence="5 6">DSM 45044</strain>
    </source>
</reference>
<accession>A0A562UQ17</accession>
<evidence type="ECO:0000256" key="2">
    <source>
        <dbReference type="ARBA" id="ARBA00022679"/>
    </source>
</evidence>
<feature type="domain" description="Glycosyltransferase subfamily 4-like N-terminal" evidence="4">
    <location>
        <begin position="11"/>
        <end position="152"/>
    </location>
</feature>
<dbReference type="InterPro" id="IPR028098">
    <property type="entry name" value="Glyco_trans_4-like_N"/>
</dbReference>
<comment type="caution">
    <text evidence="5">The sequence shown here is derived from an EMBL/GenBank/DDBJ whole genome shotgun (WGS) entry which is preliminary data.</text>
</comment>
<dbReference type="Proteomes" id="UP000321617">
    <property type="component" value="Unassembled WGS sequence"/>
</dbReference>
<evidence type="ECO:0000256" key="1">
    <source>
        <dbReference type="ARBA" id="ARBA00022676"/>
    </source>
</evidence>
<dbReference type="InterPro" id="IPR001296">
    <property type="entry name" value="Glyco_trans_1"/>
</dbReference>
<dbReference type="SUPFAM" id="SSF53756">
    <property type="entry name" value="UDP-Glycosyltransferase/glycogen phosphorylase"/>
    <property type="match status" value="1"/>
</dbReference>
<evidence type="ECO:0000259" key="3">
    <source>
        <dbReference type="Pfam" id="PF00534"/>
    </source>
</evidence>